<dbReference type="Gene3D" id="2.40.50.430">
    <property type="match status" value="1"/>
</dbReference>
<dbReference type="GO" id="GO:0003677">
    <property type="term" value="F:DNA binding"/>
    <property type="evidence" value="ECO:0007669"/>
    <property type="project" value="InterPro"/>
</dbReference>
<dbReference type="PANTHER" id="PTHR10416">
    <property type="entry name" value="DNA POLYMERASE DELTA SUBUNIT 2"/>
    <property type="match status" value="1"/>
</dbReference>
<feature type="domain" description="DNA polymerase delta subunit OB-fold" evidence="5">
    <location>
        <begin position="65"/>
        <end position="198"/>
    </location>
</feature>
<evidence type="ECO:0008006" key="7">
    <source>
        <dbReference type="Google" id="ProtNLM"/>
    </source>
</evidence>
<gene>
    <name evidence="6" type="ORF">Cvel_17820</name>
</gene>
<evidence type="ECO:0000256" key="1">
    <source>
        <dbReference type="ARBA" id="ARBA00006035"/>
    </source>
</evidence>
<dbReference type="Pfam" id="PF18018">
    <property type="entry name" value="DNA_pol_D_N"/>
    <property type="match status" value="1"/>
</dbReference>
<dbReference type="AlphaFoldDB" id="A0A0G4FN87"/>
<dbReference type="GO" id="GO:0043625">
    <property type="term" value="C:delta DNA polymerase complex"/>
    <property type="evidence" value="ECO:0007669"/>
    <property type="project" value="TreeGrafter"/>
</dbReference>
<dbReference type="VEuPathDB" id="CryptoDB:Cvel_17820"/>
<dbReference type="InterPro" id="IPR007185">
    <property type="entry name" value="DNA_pol_a/d/e_bsu"/>
</dbReference>
<sequence length="533" mass="57544">MGIDFPSDWPTEFLQAPVGLEKPSSFEEEQEGENGKGAQTIVRRASEFQNFSARFYLKHRTYTQQYSQVYYIRLHTLRKDVMETAQAKWSDLPEKRFLPRILEAHPNMECVIIGTTYKNMTLKPSVFDSLAQKSKESVGAIPRKSFLSPDDYIALEDETSRVRLSSEGTELQRKLLTGCVIAVRGALTDSGDFKVSDWTFAGAPIPLPLPKVTASTPPRPPFVAFVSGLRLGCPSLRMQPLVLLRDFLFGTCASPELSADVVRLVICGNILGEPSPVSQRTAAMVAEPPQGAGKGPSAADAFANEKEMLKEADAFISQLASVIPVDLMPGEGDPSGFLLPQQPIHPSLFPTAAKNAALTGVTNPFHFEVGGVSFLGTSGQPLSDGLAFSEAADECQCLETFAHARHLAPTAPDTLPCYPFTIADPLAIPVGDTMMREKVSASASTRAPTATMRGGLGGAGDRDEEEDSPPAPHVIFSGNSKEFSVKRAGERTEENPGGLPLCVCVPEFADNPTLVLVSLMEPLEVRTLSFGLQ</sequence>
<dbReference type="InterPro" id="IPR024826">
    <property type="entry name" value="DNA_pol_delta/II_ssu"/>
</dbReference>
<dbReference type="PANTHER" id="PTHR10416:SF0">
    <property type="entry name" value="DNA POLYMERASE DELTA SUBUNIT 2"/>
    <property type="match status" value="1"/>
</dbReference>
<dbReference type="EMBL" id="CDMZ01000490">
    <property type="protein sequence ID" value="CEM15464.1"/>
    <property type="molecule type" value="Genomic_DNA"/>
</dbReference>
<keyword evidence="2" id="KW-0235">DNA replication</keyword>
<evidence type="ECO:0000256" key="2">
    <source>
        <dbReference type="ARBA" id="ARBA00022705"/>
    </source>
</evidence>
<feature type="region of interest" description="Disordered" evidence="3">
    <location>
        <begin position="441"/>
        <end position="477"/>
    </location>
</feature>
<feature type="domain" description="DNA polymerase alpha/delta/epsilon subunit B" evidence="4">
    <location>
        <begin position="223"/>
        <end position="428"/>
    </location>
</feature>
<dbReference type="InterPro" id="IPR040663">
    <property type="entry name" value="DNA_pol_D_N"/>
</dbReference>
<reference evidence="6" key="1">
    <citation type="submission" date="2014-11" db="EMBL/GenBank/DDBJ databases">
        <authorList>
            <person name="Otto D Thomas"/>
            <person name="Naeem Raeece"/>
        </authorList>
    </citation>
    <scope>NUCLEOTIDE SEQUENCE</scope>
</reference>
<organism evidence="6">
    <name type="scientific">Chromera velia CCMP2878</name>
    <dbReference type="NCBI Taxonomy" id="1169474"/>
    <lineage>
        <taxon>Eukaryota</taxon>
        <taxon>Sar</taxon>
        <taxon>Alveolata</taxon>
        <taxon>Colpodellida</taxon>
        <taxon>Chromeraceae</taxon>
        <taxon>Chromera</taxon>
    </lineage>
</organism>
<protein>
    <recommendedName>
        <fullName evidence="7">DNA polymerase delta subunit OB-fold domain-containing protein</fullName>
    </recommendedName>
</protein>
<dbReference type="GO" id="GO:0006271">
    <property type="term" value="P:DNA strand elongation involved in DNA replication"/>
    <property type="evidence" value="ECO:0007669"/>
    <property type="project" value="TreeGrafter"/>
</dbReference>
<dbReference type="PhylomeDB" id="A0A0G4FN87"/>
<name>A0A0G4FN87_9ALVE</name>
<evidence type="ECO:0000259" key="4">
    <source>
        <dbReference type="Pfam" id="PF04042"/>
    </source>
</evidence>
<comment type="similarity">
    <text evidence="1">Belongs to the DNA polymerase delta/II small subunit family.</text>
</comment>
<feature type="compositionally biased region" description="Low complexity" evidence="3">
    <location>
        <begin position="441"/>
        <end position="451"/>
    </location>
</feature>
<dbReference type="Gene3D" id="3.60.21.50">
    <property type="match status" value="1"/>
</dbReference>
<evidence type="ECO:0000256" key="3">
    <source>
        <dbReference type="SAM" id="MobiDB-lite"/>
    </source>
</evidence>
<proteinExistence type="inferred from homology"/>
<dbReference type="Pfam" id="PF04042">
    <property type="entry name" value="DNA_pol_E_B"/>
    <property type="match status" value="1"/>
</dbReference>
<evidence type="ECO:0000313" key="6">
    <source>
        <dbReference type="EMBL" id="CEM15464.1"/>
    </source>
</evidence>
<evidence type="ECO:0000259" key="5">
    <source>
        <dbReference type="Pfam" id="PF18018"/>
    </source>
</evidence>
<accession>A0A0G4FN87</accession>